<reference evidence="1 2" key="1">
    <citation type="submission" date="2015-08" db="EMBL/GenBank/DDBJ databases">
        <title>Next Generation Sequencing and Analysis of the Genome of Puccinia sorghi L Schw, the Causal Agent of Maize Common Rust.</title>
        <authorList>
            <person name="Rochi L."/>
            <person name="Burguener G."/>
            <person name="Darino M."/>
            <person name="Turjanski A."/>
            <person name="Kreff E."/>
            <person name="Dieguez M.J."/>
            <person name="Sacco F."/>
        </authorList>
    </citation>
    <scope>NUCLEOTIDE SEQUENCE [LARGE SCALE GENOMIC DNA]</scope>
    <source>
        <strain evidence="1 2">RO10H11247</strain>
    </source>
</reference>
<dbReference type="VEuPathDB" id="FungiDB:VP01_916g7"/>
<dbReference type="AlphaFoldDB" id="A0A0L6U817"/>
<comment type="caution">
    <text evidence="1">The sequence shown here is derived from an EMBL/GenBank/DDBJ whole genome shotgun (WGS) entry which is preliminary data.</text>
</comment>
<organism evidence="1 2">
    <name type="scientific">Puccinia sorghi</name>
    <dbReference type="NCBI Taxonomy" id="27349"/>
    <lineage>
        <taxon>Eukaryota</taxon>
        <taxon>Fungi</taxon>
        <taxon>Dikarya</taxon>
        <taxon>Basidiomycota</taxon>
        <taxon>Pucciniomycotina</taxon>
        <taxon>Pucciniomycetes</taxon>
        <taxon>Pucciniales</taxon>
        <taxon>Pucciniaceae</taxon>
        <taxon>Puccinia</taxon>
    </lineage>
</organism>
<protein>
    <recommendedName>
        <fullName evidence="3">DUF4939 domain-containing protein</fullName>
    </recommendedName>
</protein>
<dbReference type="OrthoDB" id="8955945at2759"/>
<evidence type="ECO:0000313" key="1">
    <source>
        <dbReference type="EMBL" id="KNZ44437.1"/>
    </source>
</evidence>
<evidence type="ECO:0008006" key="3">
    <source>
        <dbReference type="Google" id="ProtNLM"/>
    </source>
</evidence>
<proteinExistence type="predicted"/>
<gene>
    <name evidence="1" type="ORF">VP01_916g7</name>
</gene>
<keyword evidence="2" id="KW-1185">Reference proteome</keyword>
<dbReference type="Proteomes" id="UP000037035">
    <property type="component" value="Unassembled WGS sequence"/>
</dbReference>
<name>A0A0L6U817_9BASI</name>
<evidence type="ECO:0000313" key="2">
    <source>
        <dbReference type="Proteomes" id="UP000037035"/>
    </source>
</evidence>
<dbReference type="EMBL" id="LAVV01014793">
    <property type="protein sequence ID" value="KNZ44437.1"/>
    <property type="molecule type" value="Genomic_DNA"/>
</dbReference>
<accession>A0A0L6U817</accession>
<sequence>MAVVTKERRIRKLAKIELRNICENPHPRDPSSTTHPLAQLPERFDGTCGPAAQAFLQQTGLYCLAQFPDDCSKIIFMLTKLSDDPAKWAQLLNQQVLNKSDPDVTPLTLAKFITSFNG</sequence>